<proteinExistence type="predicted"/>
<reference evidence="1" key="2">
    <citation type="journal article" date="2023" name="IMA Fungus">
        <title>Comparative genomic study of the Penicillium genus elucidates a diverse pangenome and 15 lateral gene transfer events.</title>
        <authorList>
            <person name="Petersen C."/>
            <person name="Sorensen T."/>
            <person name="Nielsen M.R."/>
            <person name="Sondergaard T.E."/>
            <person name="Sorensen J.L."/>
            <person name="Fitzpatrick D.A."/>
            <person name="Frisvad J.C."/>
            <person name="Nielsen K.L."/>
        </authorList>
    </citation>
    <scope>NUCLEOTIDE SEQUENCE</scope>
    <source>
        <strain evidence="1">IBT 29864</strain>
    </source>
</reference>
<dbReference type="AlphaFoldDB" id="A0A9W9S129"/>
<accession>A0A9W9S129</accession>
<name>A0A9W9S129_9EURO</name>
<comment type="caution">
    <text evidence="1">The sequence shown here is derived from an EMBL/GenBank/DDBJ whole genome shotgun (WGS) entry which is preliminary data.</text>
</comment>
<dbReference type="RefSeq" id="XP_056554515.1">
    <property type="nucleotide sequence ID" value="XM_056699102.1"/>
</dbReference>
<evidence type="ECO:0008006" key="3">
    <source>
        <dbReference type="Google" id="ProtNLM"/>
    </source>
</evidence>
<dbReference type="OrthoDB" id="1577640at2759"/>
<reference evidence="1" key="1">
    <citation type="submission" date="2022-11" db="EMBL/GenBank/DDBJ databases">
        <authorList>
            <person name="Petersen C."/>
        </authorList>
    </citation>
    <scope>NUCLEOTIDE SEQUENCE</scope>
    <source>
        <strain evidence="1">IBT 29864</strain>
    </source>
</reference>
<evidence type="ECO:0000313" key="2">
    <source>
        <dbReference type="Proteomes" id="UP001147782"/>
    </source>
</evidence>
<dbReference type="Proteomes" id="UP001147782">
    <property type="component" value="Unassembled WGS sequence"/>
</dbReference>
<organism evidence="1 2">
    <name type="scientific">Penicillium cataractarum</name>
    <dbReference type="NCBI Taxonomy" id="2100454"/>
    <lineage>
        <taxon>Eukaryota</taxon>
        <taxon>Fungi</taxon>
        <taxon>Dikarya</taxon>
        <taxon>Ascomycota</taxon>
        <taxon>Pezizomycotina</taxon>
        <taxon>Eurotiomycetes</taxon>
        <taxon>Eurotiomycetidae</taxon>
        <taxon>Eurotiales</taxon>
        <taxon>Aspergillaceae</taxon>
        <taxon>Penicillium</taxon>
    </lineage>
</organism>
<gene>
    <name evidence="1" type="ORF">N7496_006173</name>
</gene>
<keyword evidence="2" id="KW-1185">Reference proteome</keyword>
<dbReference type="EMBL" id="JAPZBS010000005">
    <property type="protein sequence ID" value="KAJ5370081.1"/>
    <property type="molecule type" value="Genomic_DNA"/>
</dbReference>
<sequence>MSDPISLTGTAVGVVSLGLQVCGEIVSYCQAWKGFDEDIRNFSQKADGLRIPLEVLRGLLANSQETDVTTAADIEDKLQHIERVITRLKNATKQFASRASGETAAIRAQFKKATYPFRKNSLREMSSDLDSLQLSLHTILHASVHCDPYS</sequence>
<protein>
    <recommendedName>
        <fullName evidence="3">Fungal N-terminal domain-containing protein</fullName>
    </recommendedName>
</protein>
<dbReference type="GeneID" id="81438281"/>
<evidence type="ECO:0000313" key="1">
    <source>
        <dbReference type="EMBL" id="KAJ5370081.1"/>
    </source>
</evidence>